<dbReference type="RefSeq" id="WP_263234319.1">
    <property type="nucleotide sequence ID" value="NZ_CP106793.1"/>
</dbReference>
<sequence>MAVHCFGSPRHARGGVKFGQARLTVTVKAGSYELWCSIDKHRELSMDTHLQVGGNGPVSPAPGSAAATATGQ</sequence>
<organism evidence="2 3">
    <name type="scientific">Streptomyces cynarae</name>
    <dbReference type="NCBI Taxonomy" id="2981134"/>
    <lineage>
        <taxon>Bacteria</taxon>
        <taxon>Bacillati</taxon>
        <taxon>Actinomycetota</taxon>
        <taxon>Actinomycetes</taxon>
        <taxon>Kitasatosporales</taxon>
        <taxon>Streptomycetaceae</taxon>
        <taxon>Streptomyces</taxon>
    </lineage>
</organism>
<evidence type="ECO:0000256" key="1">
    <source>
        <dbReference type="SAM" id="MobiDB-lite"/>
    </source>
</evidence>
<evidence type="ECO:0000313" key="2">
    <source>
        <dbReference type="EMBL" id="UXY24087.1"/>
    </source>
</evidence>
<evidence type="ECO:0008006" key="4">
    <source>
        <dbReference type="Google" id="ProtNLM"/>
    </source>
</evidence>
<feature type="compositionally biased region" description="Low complexity" evidence="1">
    <location>
        <begin position="57"/>
        <end position="72"/>
    </location>
</feature>
<protein>
    <recommendedName>
        <fullName evidence="4">Blue (type 1) copper domain-containing protein</fullName>
    </recommendedName>
</protein>
<feature type="region of interest" description="Disordered" evidence="1">
    <location>
        <begin position="49"/>
        <end position="72"/>
    </location>
</feature>
<accession>A0ABY6EBR2</accession>
<gene>
    <name evidence="2" type="ORF">N8I84_39325</name>
</gene>
<dbReference type="EMBL" id="CP106793">
    <property type="protein sequence ID" value="UXY24087.1"/>
    <property type="molecule type" value="Genomic_DNA"/>
</dbReference>
<dbReference type="Proteomes" id="UP001061298">
    <property type="component" value="Chromosome"/>
</dbReference>
<name>A0ABY6EBR2_9ACTN</name>
<keyword evidence="3" id="KW-1185">Reference proteome</keyword>
<evidence type="ECO:0000313" key="3">
    <source>
        <dbReference type="Proteomes" id="UP001061298"/>
    </source>
</evidence>
<proteinExistence type="predicted"/>
<reference evidence="2" key="1">
    <citation type="submission" date="2022-10" db="EMBL/GenBank/DDBJ databases">
        <authorList>
            <person name="Mo P."/>
        </authorList>
    </citation>
    <scope>NUCLEOTIDE SEQUENCE</scope>
    <source>
        <strain evidence="2">HUAS 13-4</strain>
    </source>
</reference>